<proteinExistence type="predicted"/>
<organism evidence="4 5">
    <name type="scientific">Sinorhizobium mexicanum</name>
    <dbReference type="NCBI Taxonomy" id="375549"/>
    <lineage>
        <taxon>Bacteria</taxon>
        <taxon>Pseudomonadati</taxon>
        <taxon>Pseudomonadota</taxon>
        <taxon>Alphaproteobacteria</taxon>
        <taxon>Hyphomicrobiales</taxon>
        <taxon>Rhizobiaceae</taxon>
        <taxon>Sinorhizobium/Ensifer group</taxon>
        <taxon>Sinorhizobium</taxon>
    </lineage>
</organism>
<keyword evidence="2" id="KW-0732">Signal</keyword>
<dbReference type="InterPro" id="IPR032789">
    <property type="entry name" value="T2SS-T3SS_pil_N"/>
</dbReference>
<evidence type="ECO:0000313" key="4">
    <source>
        <dbReference type="EMBL" id="QLL65872.1"/>
    </source>
</evidence>
<dbReference type="Proteomes" id="UP000510721">
    <property type="component" value="Plasmid pEmeITTGR7c"/>
</dbReference>
<protein>
    <submittedName>
        <fullName evidence="4">Pilus assembly protein PilQ</fullName>
    </submittedName>
</protein>
<gene>
    <name evidence="4" type="ORF">FKV68_31885</name>
</gene>
<evidence type="ECO:0000256" key="2">
    <source>
        <dbReference type="SAM" id="SignalP"/>
    </source>
</evidence>
<keyword evidence="5" id="KW-1185">Reference proteome</keyword>
<sequence length="167" mass="16681">MRTGAGWLVLAVATCATVGAAQAAENVTPAATTLQPTRQTDGVVKVIVDFARTLLLARPASTLVIGNPAVAQATLSDDKTVILTGKAAGSTNLIVMGIDGAEVANIIVDVAAAGGRLVTVDEGTGKTTYSCTSRCDPIQSGEQGAPQPQSNAPQPGEDTNPTGAGNP</sequence>
<evidence type="ECO:0000259" key="3">
    <source>
        <dbReference type="Pfam" id="PF13629"/>
    </source>
</evidence>
<dbReference type="KEGG" id="emx:FKV68_31885"/>
<keyword evidence="4" id="KW-0614">Plasmid</keyword>
<dbReference type="RefSeq" id="WP_180942767.1">
    <property type="nucleotide sequence ID" value="NZ_CP041241.1"/>
</dbReference>
<feature type="chain" id="PRO_5043602244" evidence="2">
    <location>
        <begin position="24"/>
        <end position="167"/>
    </location>
</feature>
<accession>A0A859QJ21</accession>
<feature type="compositionally biased region" description="Polar residues" evidence="1">
    <location>
        <begin position="140"/>
        <end position="167"/>
    </location>
</feature>
<feature type="domain" description="Pilus formation protein N-terminal" evidence="3">
    <location>
        <begin position="43"/>
        <end position="110"/>
    </location>
</feature>
<geneLocation type="plasmid" evidence="5">
    <name>pemeittgr7c</name>
</geneLocation>
<name>A0A859QJ21_9HYPH</name>
<evidence type="ECO:0000313" key="5">
    <source>
        <dbReference type="Proteomes" id="UP000510721"/>
    </source>
</evidence>
<reference evidence="4 5" key="1">
    <citation type="submission" date="2019-06" db="EMBL/GenBank/DDBJ databases">
        <title>Complete genome sequence of Ensifer mexicanus ITTG R7 isolated from nodules of Acacia angustissima (Mill.) Kuntze.</title>
        <authorList>
            <person name="Rincon-Rosales R."/>
            <person name="Rogel M.A."/>
            <person name="Guerrero G."/>
            <person name="Rincon-Molina C.I."/>
            <person name="Lopez-Lopez A."/>
            <person name="Martinez-Romero E."/>
        </authorList>
    </citation>
    <scope>NUCLEOTIDE SEQUENCE [LARGE SCALE GENOMIC DNA]</scope>
    <source>
        <strain evidence="4 5">ITTG R7</strain>
        <plasmid evidence="5">pemeittgr7c</plasmid>
    </source>
</reference>
<dbReference type="EMBL" id="CP041241">
    <property type="protein sequence ID" value="QLL65872.1"/>
    <property type="molecule type" value="Genomic_DNA"/>
</dbReference>
<feature type="signal peptide" evidence="2">
    <location>
        <begin position="1"/>
        <end position="23"/>
    </location>
</feature>
<feature type="region of interest" description="Disordered" evidence="1">
    <location>
        <begin position="126"/>
        <end position="167"/>
    </location>
</feature>
<evidence type="ECO:0000256" key="1">
    <source>
        <dbReference type="SAM" id="MobiDB-lite"/>
    </source>
</evidence>
<dbReference type="AlphaFoldDB" id="A0A859QJ21"/>
<dbReference type="Pfam" id="PF13629">
    <property type="entry name" value="T2SS-T3SS_pil_N"/>
    <property type="match status" value="1"/>
</dbReference>